<dbReference type="SUPFAM" id="SSF48065">
    <property type="entry name" value="DBL homology domain (DH-domain)"/>
    <property type="match status" value="1"/>
</dbReference>
<feature type="domain" description="DH" evidence="2">
    <location>
        <begin position="54"/>
        <end position="238"/>
    </location>
</feature>
<dbReference type="Gene3D" id="2.30.29.30">
    <property type="entry name" value="Pleckstrin-homology domain (PH domain)/Phosphotyrosine-binding domain (PTB)"/>
    <property type="match status" value="1"/>
</dbReference>
<dbReference type="InterPro" id="IPR011993">
    <property type="entry name" value="PH-like_dom_sf"/>
</dbReference>
<dbReference type="PANTHER" id="PTHR12673">
    <property type="entry name" value="FACIOGENITAL DYSPLASIA PROTEIN"/>
    <property type="match status" value="1"/>
</dbReference>
<reference evidence="3 4" key="1">
    <citation type="journal article" date="2013" name="Genome Biol.">
        <title>Genome of Acanthamoeba castellanii highlights extensive lateral gene transfer and early evolution of tyrosine kinase signaling.</title>
        <authorList>
            <person name="Clarke M."/>
            <person name="Lohan A.J."/>
            <person name="Liu B."/>
            <person name="Lagkouvardos I."/>
            <person name="Roy S."/>
            <person name="Zafar N."/>
            <person name="Bertelli C."/>
            <person name="Schilde C."/>
            <person name="Kianianmomeni A."/>
            <person name="Burglin T.R."/>
            <person name="Frech C."/>
            <person name="Turcotte B."/>
            <person name="Kopec K.O."/>
            <person name="Synnott J.M."/>
            <person name="Choo C."/>
            <person name="Paponov I."/>
            <person name="Finkler A."/>
            <person name="Soon Heng Tan C."/>
            <person name="Hutchins A.P."/>
            <person name="Weinmeier T."/>
            <person name="Rattei T."/>
            <person name="Chu J.S."/>
            <person name="Gimenez G."/>
            <person name="Irimia M."/>
            <person name="Rigden D.J."/>
            <person name="Fitzpatrick D.A."/>
            <person name="Lorenzo-Morales J."/>
            <person name="Bateman A."/>
            <person name="Chiu C.H."/>
            <person name="Tang P."/>
            <person name="Hegemann P."/>
            <person name="Fromm H."/>
            <person name="Raoult D."/>
            <person name="Greub G."/>
            <person name="Miranda-Saavedra D."/>
            <person name="Chen N."/>
            <person name="Nash P."/>
            <person name="Ginger M.L."/>
            <person name="Horn M."/>
            <person name="Schaap P."/>
            <person name="Caler L."/>
            <person name="Loftus B."/>
        </authorList>
    </citation>
    <scope>NUCLEOTIDE SEQUENCE [LARGE SCALE GENOMIC DNA]</scope>
    <source>
        <strain evidence="3 4">Neff</strain>
    </source>
</reference>
<dbReference type="PANTHER" id="PTHR12673:SF263">
    <property type="entry name" value="PLECKSTRIN DOMAIN-CONTAINING PROTEIN"/>
    <property type="match status" value="1"/>
</dbReference>
<dbReference type="EMBL" id="KB007955">
    <property type="protein sequence ID" value="ELR18435.1"/>
    <property type="molecule type" value="Genomic_DNA"/>
</dbReference>
<keyword evidence="4" id="KW-1185">Reference proteome</keyword>
<evidence type="ECO:0000256" key="1">
    <source>
        <dbReference type="SAM" id="MobiDB-lite"/>
    </source>
</evidence>
<evidence type="ECO:0000259" key="2">
    <source>
        <dbReference type="PROSITE" id="PS50010"/>
    </source>
</evidence>
<dbReference type="CDD" id="cd00160">
    <property type="entry name" value="RhoGEF"/>
    <property type="match status" value="1"/>
</dbReference>
<dbReference type="GO" id="GO:0005085">
    <property type="term" value="F:guanyl-nucleotide exchange factor activity"/>
    <property type="evidence" value="ECO:0007669"/>
    <property type="project" value="InterPro"/>
</dbReference>
<dbReference type="OrthoDB" id="29587at2759"/>
<dbReference type="RefSeq" id="XP_004340467.1">
    <property type="nucleotide sequence ID" value="XM_004340419.1"/>
</dbReference>
<evidence type="ECO:0000313" key="3">
    <source>
        <dbReference type="EMBL" id="ELR18435.1"/>
    </source>
</evidence>
<dbReference type="SUPFAM" id="SSF50729">
    <property type="entry name" value="PH domain-like"/>
    <property type="match status" value="1"/>
</dbReference>
<gene>
    <name evidence="3" type="ORF">ACA1_011490</name>
</gene>
<dbReference type="GO" id="GO:0035556">
    <property type="term" value="P:intracellular signal transduction"/>
    <property type="evidence" value="ECO:0007669"/>
    <property type="project" value="InterPro"/>
</dbReference>
<dbReference type="AlphaFoldDB" id="L8GZK7"/>
<organism evidence="3 4">
    <name type="scientific">Acanthamoeba castellanii (strain ATCC 30010 / Neff)</name>
    <dbReference type="NCBI Taxonomy" id="1257118"/>
    <lineage>
        <taxon>Eukaryota</taxon>
        <taxon>Amoebozoa</taxon>
        <taxon>Discosea</taxon>
        <taxon>Longamoebia</taxon>
        <taxon>Centramoebida</taxon>
        <taxon>Acanthamoebidae</taxon>
        <taxon>Acanthamoeba</taxon>
    </lineage>
</organism>
<dbReference type="Pfam" id="PF00621">
    <property type="entry name" value="RhoGEF"/>
    <property type="match status" value="1"/>
</dbReference>
<dbReference type="InterPro" id="IPR001331">
    <property type="entry name" value="GDS_CDC24_CS"/>
</dbReference>
<protein>
    <submittedName>
        <fullName evidence="3">RhoGEF domain containing protein</fullName>
    </submittedName>
</protein>
<dbReference type="Gene3D" id="1.20.900.10">
    <property type="entry name" value="Dbl homology (DH) domain"/>
    <property type="match status" value="1"/>
</dbReference>
<sequence>MLRMRVMDSKFAGQAKNVKRAFLWCEENVAPVTLVKVVKAQAFAKRFLARRLRKRLQIANELLVTEKHYVDILDLLVKVFLQPLREGDLLPPESILAIFGNTETLRDKHVLFHELLHKRVRDWMTFQQFGVGDIFYDHTDFLLGYTEYVNNFDKALAMLTRCTKSSPEFALFVRNCEARPECNLHDLPSLLITPVQRIPRYTLLLQDLQRHTPSGSRPGLLEMALKKVKDIANYINEQKRANENELKMADLDSRLVFDPKPKIGLCEVPARKFIKEGKVLIQLGRKHFKECHVFLFTDLLLITKNEDLDDNDEEAAKEKEPEPKRNDVADERHPSGKLPRYLVKAAEPLNENPIEISPLPPFFLDKATRFPLRLYFSSQRKEYRCVFASQ</sequence>
<dbReference type="InterPro" id="IPR051092">
    <property type="entry name" value="FYVE_RhoGEF_PH"/>
</dbReference>
<dbReference type="GeneID" id="14919215"/>
<dbReference type="PROSITE" id="PS00741">
    <property type="entry name" value="DH_1"/>
    <property type="match status" value="1"/>
</dbReference>
<dbReference type="STRING" id="1257118.L8GZK7"/>
<dbReference type="Proteomes" id="UP000011083">
    <property type="component" value="Unassembled WGS sequence"/>
</dbReference>
<accession>L8GZK7</accession>
<dbReference type="PROSITE" id="PS50010">
    <property type="entry name" value="DH_2"/>
    <property type="match status" value="1"/>
</dbReference>
<dbReference type="GO" id="GO:0005737">
    <property type="term" value="C:cytoplasm"/>
    <property type="evidence" value="ECO:0007669"/>
    <property type="project" value="TreeGrafter"/>
</dbReference>
<feature type="region of interest" description="Disordered" evidence="1">
    <location>
        <begin position="311"/>
        <end position="335"/>
    </location>
</feature>
<dbReference type="InterPro" id="IPR000219">
    <property type="entry name" value="DH_dom"/>
</dbReference>
<dbReference type="OMA" id="HENLNTW"/>
<dbReference type="InterPro" id="IPR035899">
    <property type="entry name" value="DBL_dom_sf"/>
</dbReference>
<proteinExistence type="predicted"/>
<dbReference type="SMART" id="SM00325">
    <property type="entry name" value="RhoGEF"/>
    <property type="match status" value="1"/>
</dbReference>
<dbReference type="KEGG" id="acan:ACA1_011490"/>
<dbReference type="VEuPathDB" id="AmoebaDB:ACA1_011490"/>
<feature type="non-terminal residue" evidence="3">
    <location>
        <position position="390"/>
    </location>
</feature>
<feature type="compositionally biased region" description="Basic and acidic residues" evidence="1">
    <location>
        <begin position="314"/>
        <end position="334"/>
    </location>
</feature>
<name>L8GZK7_ACACF</name>
<evidence type="ECO:0000313" key="4">
    <source>
        <dbReference type="Proteomes" id="UP000011083"/>
    </source>
</evidence>